<evidence type="ECO:0000256" key="7">
    <source>
        <dbReference type="ARBA" id="ARBA00023136"/>
    </source>
</evidence>
<dbReference type="Pfam" id="PF01235">
    <property type="entry name" value="Na_Ala_symp"/>
    <property type="match status" value="1"/>
</dbReference>
<dbReference type="PANTHER" id="PTHR30330">
    <property type="entry name" value="AGSS FAMILY TRANSPORTER, SODIUM-ALANINE"/>
    <property type="match status" value="1"/>
</dbReference>
<dbReference type="EMBL" id="JACRTP010000002">
    <property type="protein sequence ID" value="MBC8628003.1"/>
    <property type="molecule type" value="Genomic_DNA"/>
</dbReference>
<keyword evidence="4 8" id="KW-1003">Cell membrane</keyword>
<dbReference type="Gene3D" id="1.20.1740.10">
    <property type="entry name" value="Amino acid/polyamine transporter I"/>
    <property type="match status" value="1"/>
</dbReference>
<keyword evidence="5 8" id="KW-0812">Transmembrane</keyword>
<feature type="transmembrane region" description="Helical" evidence="8">
    <location>
        <begin position="309"/>
        <end position="330"/>
    </location>
</feature>
<name>A0ABR7P9N0_9FIRM</name>
<gene>
    <name evidence="9" type="ORF">H8712_05145</name>
</gene>
<comment type="similarity">
    <text evidence="2 8">Belongs to the alanine or glycine:cation symporter (AGCS) (TC 2.A.25) family.</text>
</comment>
<reference evidence="9 10" key="1">
    <citation type="submission" date="2020-08" db="EMBL/GenBank/DDBJ databases">
        <title>Genome public.</title>
        <authorList>
            <person name="Liu C."/>
            <person name="Sun Q."/>
        </authorList>
    </citation>
    <scope>NUCLEOTIDE SEQUENCE [LARGE SCALE GENOMIC DNA]</scope>
    <source>
        <strain evidence="9 10">3_YM_SP_D4_24.mj</strain>
    </source>
</reference>
<dbReference type="PRINTS" id="PR00175">
    <property type="entry name" value="NAALASMPORT"/>
</dbReference>
<keyword evidence="6 8" id="KW-1133">Transmembrane helix</keyword>
<comment type="caution">
    <text evidence="8">Lacks conserved residue(s) required for the propagation of feature annotation.</text>
</comment>
<dbReference type="Proteomes" id="UP000661649">
    <property type="component" value="Unassembled WGS sequence"/>
</dbReference>
<keyword evidence="3 8" id="KW-0813">Transport</keyword>
<sequence>MEQILHTLHEFVWSPGMLAFFLLTGIYFTVQSKFYSILRIKQWFGQTLGSLFKNPQVRNTEEIQAVSQFQSFCTALAATLGTGNITGVATAIMAGGPGSIFWMWISAVLGMMTNYAENYLGITYRYKDEKGQWVGGAMVYIEKGLGCKWLAVVFSFCCIGASFGMGNMVQGNSMANGLKNVFQIPVFFTAVVSAVAVAYILNGGMKRIAVCTEKLVPFMAGIYLITACGILIACRHRVGWAFLEIIKNAFTPRAACAGVGGYQLKTIIQTGISRGVFSNEAGLGSSVIAHAQSDVEKPEIQGMWGIAEIFVDTILVCTVTALVLLVSGVYRPEICIQNFSTGIENIDGTTLMARAFGSVIPFGEELLVLSTVLFALATMIGWSCLGERTAVYLAKEKGTKIYKWLYVAVAFLGCMLAPAMIWELSDTLNGLMAIPNLLALFLLRREVQYPKK</sequence>
<protein>
    <submittedName>
        <fullName evidence="9">Sodium:alanine symporter family protein</fullName>
    </submittedName>
</protein>
<keyword evidence="7 8" id="KW-0472">Membrane</keyword>
<comment type="caution">
    <text evidence="9">The sequence shown here is derived from an EMBL/GenBank/DDBJ whole genome shotgun (WGS) entry which is preliminary data.</text>
</comment>
<feature type="transmembrane region" description="Helical" evidence="8">
    <location>
        <begin position="216"/>
        <end position="234"/>
    </location>
</feature>
<feature type="transmembrane region" description="Helical" evidence="8">
    <location>
        <begin position="149"/>
        <end position="169"/>
    </location>
</feature>
<organism evidence="9 10">
    <name type="scientific">Blautia stercoris</name>
    <dbReference type="NCBI Taxonomy" id="871664"/>
    <lineage>
        <taxon>Bacteria</taxon>
        <taxon>Bacillati</taxon>
        <taxon>Bacillota</taxon>
        <taxon>Clostridia</taxon>
        <taxon>Lachnospirales</taxon>
        <taxon>Lachnospiraceae</taxon>
        <taxon>Blautia</taxon>
    </lineage>
</organism>
<dbReference type="PANTHER" id="PTHR30330:SF3">
    <property type="entry name" value="TRANSCRIPTIONAL REGULATOR, LRP FAMILY"/>
    <property type="match status" value="1"/>
</dbReference>
<evidence type="ECO:0000256" key="2">
    <source>
        <dbReference type="ARBA" id="ARBA00009261"/>
    </source>
</evidence>
<evidence type="ECO:0000313" key="10">
    <source>
        <dbReference type="Proteomes" id="UP000661649"/>
    </source>
</evidence>
<evidence type="ECO:0000256" key="3">
    <source>
        <dbReference type="ARBA" id="ARBA00022448"/>
    </source>
</evidence>
<feature type="transmembrane region" description="Helical" evidence="8">
    <location>
        <begin position="404"/>
        <end position="421"/>
    </location>
</feature>
<evidence type="ECO:0000256" key="1">
    <source>
        <dbReference type="ARBA" id="ARBA00004651"/>
    </source>
</evidence>
<evidence type="ECO:0000256" key="5">
    <source>
        <dbReference type="ARBA" id="ARBA00022692"/>
    </source>
</evidence>
<comment type="subcellular location">
    <subcellularLocation>
        <location evidence="1 8">Cell membrane</location>
        <topology evidence="1 8">Multi-pass membrane protein</topology>
    </subcellularLocation>
</comment>
<evidence type="ECO:0000313" key="9">
    <source>
        <dbReference type="EMBL" id="MBC8628003.1"/>
    </source>
</evidence>
<evidence type="ECO:0000256" key="6">
    <source>
        <dbReference type="ARBA" id="ARBA00022989"/>
    </source>
</evidence>
<accession>A0ABR7P9N0</accession>
<feature type="transmembrane region" description="Helical" evidence="8">
    <location>
        <begin position="181"/>
        <end position="201"/>
    </location>
</feature>
<evidence type="ECO:0000256" key="8">
    <source>
        <dbReference type="RuleBase" id="RU363064"/>
    </source>
</evidence>
<keyword evidence="10" id="KW-1185">Reference proteome</keyword>
<feature type="transmembrane region" description="Helical" evidence="8">
    <location>
        <begin position="12"/>
        <end position="30"/>
    </location>
</feature>
<dbReference type="InterPro" id="IPR001463">
    <property type="entry name" value="Na/Ala_symport"/>
</dbReference>
<keyword evidence="8" id="KW-0769">Symport</keyword>
<proteinExistence type="inferred from homology"/>
<evidence type="ECO:0000256" key="4">
    <source>
        <dbReference type="ARBA" id="ARBA00022475"/>
    </source>
</evidence>
<dbReference type="RefSeq" id="WP_187558359.1">
    <property type="nucleotide sequence ID" value="NZ_JACRTP010000002.1"/>
</dbReference>
<dbReference type="NCBIfam" id="TIGR00835">
    <property type="entry name" value="agcS"/>
    <property type="match status" value="1"/>
</dbReference>